<evidence type="ECO:0000256" key="3">
    <source>
        <dbReference type="SAM" id="Phobius"/>
    </source>
</evidence>
<dbReference type="PROSITE" id="PS51257">
    <property type="entry name" value="PROKAR_LIPOPROTEIN"/>
    <property type="match status" value="1"/>
</dbReference>
<reference evidence="4 5" key="1">
    <citation type="submission" date="2024-06" db="EMBL/GenBank/DDBJ databases">
        <title>Complete genome of Phlyctema vagabunda strain 19-DSS-EL-015.</title>
        <authorList>
            <person name="Fiorenzani C."/>
        </authorList>
    </citation>
    <scope>NUCLEOTIDE SEQUENCE [LARGE SCALE GENOMIC DNA]</scope>
    <source>
        <strain evidence="4 5">19-DSS-EL-015</strain>
    </source>
</reference>
<keyword evidence="3" id="KW-1133">Transmembrane helix</keyword>
<accession>A0ABR4P1Z0</accession>
<keyword evidence="3" id="KW-0812">Transmembrane</keyword>
<evidence type="ECO:0000313" key="4">
    <source>
        <dbReference type="EMBL" id="KAL3417309.1"/>
    </source>
</evidence>
<keyword evidence="2" id="KW-0813">Transport</keyword>
<keyword evidence="3" id="KW-0472">Membrane</keyword>
<evidence type="ECO:0000256" key="1">
    <source>
        <dbReference type="ARBA" id="ARBA00008821"/>
    </source>
</evidence>
<sequence length="88" mass="9373">MLVGVKLIKTGLKVSVVVGLLVGCIIAAACGYFSNSSINAILVASLVWVKTFPLFVYPALILPLFAAYLILIMKAIGDNTVTCEVSRR</sequence>
<protein>
    <submittedName>
        <fullName evidence="4">Purine permease</fullName>
    </submittedName>
</protein>
<feature type="transmembrane region" description="Helical" evidence="3">
    <location>
        <begin position="54"/>
        <end position="72"/>
    </location>
</feature>
<comment type="similarity">
    <text evidence="1">Belongs to the nucleobase:cation symporter-2 (NCS2) (TC 2.A.40) family.</text>
</comment>
<evidence type="ECO:0000313" key="5">
    <source>
        <dbReference type="Proteomes" id="UP001629113"/>
    </source>
</evidence>
<organism evidence="4 5">
    <name type="scientific">Phlyctema vagabunda</name>
    <dbReference type="NCBI Taxonomy" id="108571"/>
    <lineage>
        <taxon>Eukaryota</taxon>
        <taxon>Fungi</taxon>
        <taxon>Dikarya</taxon>
        <taxon>Ascomycota</taxon>
        <taxon>Pezizomycotina</taxon>
        <taxon>Leotiomycetes</taxon>
        <taxon>Helotiales</taxon>
        <taxon>Dermateaceae</taxon>
        <taxon>Phlyctema</taxon>
    </lineage>
</organism>
<comment type="caution">
    <text evidence="4">The sequence shown here is derived from an EMBL/GenBank/DDBJ whole genome shotgun (WGS) entry which is preliminary data.</text>
</comment>
<evidence type="ECO:0000256" key="2">
    <source>
        <dbReference type="ARBA" id="ARBA00022448"/>
    </source>
</evidence>
<dbReference type="Proteomes" id="UP001629113">
    <property type="component" value="Unassembled WGS sequence"/>
</dbReference>
<gene>
    <name evidence="4" type="ORF">PVAG01_11309</name>
</gene>
<feature type="transmembrane region" description="Helical" evidence="3">
    <location>
        <begin position="12"/>
        <end position="34"/>
    </location>
</feature>
<dbReference type="PANTHER" id="PTHR42810">
    <property type="entry name" value="PURINE PERMEASE C1399.01C-RELATED"/>
    <property type="match status" value="1"/>
</dbReference>
<dbReference type="EMBL" id="JBFCZG010000011">
    <property type="protein sequence ID" value="KAL3417309.1"/>
    <property type="molecule type" value="Genomic_DNA"/>
</dbReference>
<keyword evidence="5" id="KW-1185">Reference proteome</keyword>
<proteinExistence type="inferred from homology"/>
<name>A0ABR4P1Z0_9HELO</name>
<dbReference type="PANTHER" id="PTHR42810:SF2">
    <property type="entry name" value="PURINE PERMEASE C1399.01C-RELATED"/>
    <property type="match status" value="1"/>
</dbReference>